<dbReference type="AlphaFoldDB" id="A0A348MKP8"/>
<comment type="caution">
    <text evidence="1">The sequence shown here is derived from an EMBL/GenBank/DDBJ whole genome shotgun (WGS) entry which is preliminary data.</text>
</comment>
<sequence>MTFNNGLTMIDIKDSKKPFKIAYCSNYGGEIFASSNYAYLSDLYGWLKVVNISNHTNPYENGYCLLESYTYVTSYADFFISFFNNFLKI</sequence>
<protein>
    <submittedName>
        <fullName evidence="1">Uncharacterized protein</fullName>
    </submittedName>
</protein>
<dbReference type="Proteomes" id="UP000262454">
    <property type="component" value="Unassembled WGS sequence"/>
</dbReference>
<evidence type="ECO:0000313" key="2">
    <source>
        <dbReference type="Proteomes" id="UP000262454"/>
    </source>
</evidence>
<gene>
    <name evidence="1" type="ORF">DCG82_04380</name>
</gene>
<dbReference type="InterPro" id="IPR013211">
    <property type="entry name" value="LVIVD"/>
</dbReference>
<proteinExistence type="predicted"/>
<dbReference type="Pfam" id="PF08309">
    <property type="entry name" value="LVIVD"/>
    <property type="match status" value="1"/>
</dbReference>
<accession>A0A348MKP8</accession>
<reference evidence="1 2" key="1">
    <citation type="journal article" date="2018" name="Nat. Biotechnol.">
        <title>A standardized bacterial taxonomy based on genome phylogeny substantially revises the tree of life.</title>
        <authorList>
            <person name="Parks D.H."/>
            <person name="Chuvochina M."/>
            <person name="Waite D.W."/>
            <person name="Rinke C."/>
            <person name="Skarshewski A."/>
            <person name="Chaumeil P.A."/>
            <person name="Hugenholtz P."/>
        </authorList>
    </citation>
    <scope>NUCLEOTIDE SEQUENCE [LARGE SCALE GENOMIC DNA]</scope>
    <source>
        <strain evidence="1">UBA7921</strain>
    </source>
</reference>
<dbReference type="EMBL" id="DMCX01000027">
    <property type="protein sequence ID" value="HAF07624.1"/>
    <property type="molecule type" value="Genomic_DNA"/>
</dbReference>
<organism evidence="1 2">
    <name type="scientific">candidate division WOR-3 bacterium</name>
    <dbReference type="NCBI Taxonomy" id="2052148"/>
    <lineage>
        <taxon>Bacteria</taxon>
        <taxon>Bacteria division WOR-3</taxon>
    </lineage>
</organism>
<name>A0A348MKP8_UNCW3</name>
<evidence type="ECO:0000313" key="1">
    <source>
        <dbReference type="EMBL" id="HAF07624.1"/>
    </source>
</evidence>